<evidence type="ECO:0000313" key="7">
    <source>
        <dbReference type="Proteomes" id="UP001341281"/>
    </source>
</evidence>
<dbReference type="GO" id="GO:0046872">
    <property type="term" value="F:metal ion binding"/>
    <property type="evidence" value="ECO:0007669"/>
    <property type="project" value="UniProtKB-KW"/>
</dbReference>
<gene>
    <name evidence="6" type="ORF">U9M48_010725</name>
</gene>
<evidence type="ECO:0000313" key="6">
    <source>
        <dbReference type="EMBL" id="WVZ60744.1"/>
    </source>
</evidence>
<evidence type="ECO:0000256" key="4">
    <source>
        <dbReference type="ARBA" id="ARBA00022842"/>
    </source>
</evidence>
<keyword evidence="4" id="KW-0460">Magnesium</keyword>
<protein>
    <recommendedName>
        <fullName evidence="8">Cytosolic purine 5-nucleotidase</fullName>
    </recommendedName>
</protein>
<reference evidence="6 7" key="1">
    <citation type="submission" date="2024-02" db="EMBL/GenBank/DDBJ databases">
        <title>High-quality chromosome-scale genome assembly of Pensacola bahiagrass (Paspalum notatum Flugge var. saurae).</title>
        <authorList>
            <person name="Vega J.M."/>
            <person name="Podio M."/>
            <person name="Orjuela J."/>
            <person name="Siena L.A."/>
            <person name="Pessino S.C."/>
            <person name="Combes M.C."/>
            <person name="Mariac C."/>
            <person name="Albertini E."/>
            <person name="Pupilli F."/>
            <person name="Ortiz J.P.A."/>
            <person name="Leblanc O."/>
        </authorList>
    </citation>
    <scope>NUCLEOTIDE SEQUENCE [LARGE SCALE GENOMIC DNA]</scope>
    <source>
        <strain evidence="6">R1</strain>
        <tissue evidence="6">Leaf</tissue>
    </source>
</reference>
<dbReference type="PROSITE" id="PS51257">
    <property type="entry name" value="PROKAR_LIPOPROTEIN"/>
    <property type="match status" value="1"/>
</dbReference>
<dbReference type="SUPFAM" id="SSF56784">
    <property type="entry name" value="HAD-like"/>
    <property type="match status" value="1"/>
</dbReference>
<sequence length="156" mass="17065">MLFSRRPLAAALHLAPLSPPLLLLFASASSACSPASAASQAGPRGCSAVRMDSGAVETASTGAVWSTPSAEPRSISIGKAIFCNRSLNMRNITAVGFDMDYTLAQYKPETFEALAYYGTIEKLVKDLHYPEELLNWEFDWKYMVRGLVLDKKREIS</sequence>
<keyword evidence="5" id="KW-0732">Signal</keyword>
<evidence type="ECO:0000256" key="3">
    <source>
        <dbReference type="ARBA" id="ARBA00022801"/>
    </source>
</evidence>
<feature type="signal peptide" evidence="5">
    <location>
        <begin position="1"/>
        <end position="31"/>
    </location>
</feature>
<keyword evidence="3" id="KW-0378">Hydrolase</keyword>
<evidence type="ECO:0000256" key="5">
    <source>
        <dbReference type="SAM" id="SignalP"/>
    </source>
</evidence>
<dbReference type="InterPro" id="IPR023214">
    <property type="entry name" value="HAD_sf"/>
</dbReference>
<dbReference type="PANTHER" id="PTHR12103:SF15">
    <property type="entry name" value="CYTOSOLIC PURINE 5'-NUCLEOTIDASE"/>
    <property type="match status" value="1"/>
</dbReference>
<keyword evidence="7" id="KW-1185">Reference proteome</keyword>
<feature type="chain" id="PRO_5042817227" description="Cytosolic purine 5-nucleotidase" evidence="5">
    <location>
        <begin position="32"/>
        <end position="156"/>
    </location>
</feature>
<dbReference type="Proteomes" id="UP001341281">
    <property type="component" value="Chromosome 02"/>
</dbReference>
<dbReference type="EMBL" id="CP144746">
    <property type="protein sequence ID" value="WVZ60744.1"/>
    <property type="molecule type" value="Genomic_DNA"/>
</dbReference>
<evidence type="ECO:0000256" key="2">
    <source>
        <dbReference type="ARBA" id="ARBA00022723"/>
    </source>
</evidence>
<dbReference type="InterPro" id="IPR008380">
    <property type="entry name" value="HAD-SF_hydro_IG_5-nucl"/>
</dbReference>
<comment type="similarity">
    <text evidence="1">Belongs to the 5'(3')-deoxyribonucleotidase family.</text>
</comment>
<name>A0AAQ3SVM7_PASNO</name>
<evidence type="ECO:0008006" key="8">
    <source>
        <dbReference type="Google" id="ProtNLM"/>
    </source>
</evidence>
<evidence type="ECO:0000256" key="1">
    <source>
        <dbReference type="ARBA" id="ARBA00009589"/>
    </source>
</evidence>
<dbReference type="Pfam" id="PF05761">
    <property type="entry name" value="5_nucleotid"/>
    <property type="match status" value="1"/>
</dbReference>
<dbReference type="PANTHER" id="PTHR12103">
    <property type="entry name" value="5'-NUCLEOTIDASE DOMAIN-CONTAINING"/>
    <property type="match status" value="1"/>
</dbReference>
<keyword evidence="2" id="KW-0479">Metal-binding</keyword>
<dbReference type="InterPro" id="IPR036412">
    <property type="entry name" value="HAD-like_sf"/>
</dbReference>
<dbReference type="AlphaFoldDB" id="A0AAQ3SVM7"/>
<dbReference type="Gene3D" id="3.40.50.1000">
    <property type="entry name" value="HAD superfamily/HAD-like"/>
    <property type="match status" value="1"/>
</dbReference>
<organism evidence="6 7">
    <name type="scientific">Paspalum notatum var. saurae</name>
    <dbReference type="NCBI Taxonomy" id="547442"/>
    <lineage>
        <taxon>Eukaryota</taxon>
        <taxon>Viridiplantae</taxon>
        <taxon>Streptophyta</taxon>
        <taxon>Embryophyta</taxon>
        <taxon>Tracheophyta</taxon>
        <taxon>Spermatophyta</taxon>
        <taxon>Magnoliopsida</taxon>
        <taxon>Liliopsida</taxon>
        <taxon>Poales</taxon>
        <taxon>Poaceae</taxon>
        <taxon>PACMAD clade</taxon>
        <taxon>Panicoideae</taxon>
        <taxon>Andropogonodae</taxon>
        <taxon>Paspaleae</taxon>
        <taxon>Paspalinae</taxon>
        <taxon>Paspalum</taxon>
    </lineage>
</organism>
<dbReference type="GO" id="GO:0008253">
    <property type="term" value="F:5'-nucleotidase activity"/>
    <property type="evidence" value="ECO:0007669"/>
    <property type="project" value="TreeGrafter"/>
</dbReference>
<proteinExistence type="inferred from homology"/>
<accession>A0AAQ3SVM7</accession>